<dbReference type="Proteomes" id="UP000254554">
    <property type="component" value="Unassembled WGS sequence"/>
</dbReference>
<name>A0A377G9E5_9GAMM</name>
<organism evidence="1 2">
    <name type="scientific">Fluoribacter dumoffii</name>
    <dbReference type="NCBI Taxonomy" id="463"/>
    <lineage>
        <taxon>Bacteria</taxon>
        <taxon>Pseudomonadati</taxon>
        <taxon>Pseudomonadota</taxon>
        <taxon>Gammaproteobacteria</taxon>
        <taxon>Legionellales</taxon>
        <taxon>Legionellaceae</taxon>
        <taxon>Fluoribacter</taxon>
    </lineage>
</organism>
<keyword evidence="2" id="KW-1185">Reference proteome</keyword>
<gene>
    <name evidence="1" type="ORF">NCTC11370_01502</name>
</gene>
<evidence type="ECO:0000313" key="1">
    <source>
        <dbReference type="EMBL" id="STO21435.1"/>
    </source>
</evidence>
<dbReference type="AlphaFoldDB" id="A0A377G9E5"/>
<protein>
    <submittedName>
        <fullName evidence="1">Uncharacterized protein</fullName>
    </submittedName>
</protein>
<dbReference type="GeneID" id="93291927"/>
<evidence type="ECO:0000313" key="2">
    <source>
        <dbReference type="Proteomes" id="UP000254554"/>
    </source>
</evidence>
<dbReference type="OrthoDB" id="5647926at2"/>
<accession>A0A377G9E5</accession>
<proteinExistence type="predicted"/>
<dbReference type="RefSeq" id="WP_010653711.1">
    <property type="nucleotide sequence ID" value="NZ_JAPHOO010000001.1"/>
</dbReference>
<reference evidence="1 2" key="1">
    <citation type="submission" date="2018-06" db="EMBL/GenBank/DDBJ databases">
        <authorList>
            <consortium name="Pathogen Informatics"/>
            <person name="Doyle S."/>
        </authorList>
    </citation>
    <scope>NUCLEOTIDE SEQUENCE [LARGE SCALE GENOMIC DNA]</scope>
    <source>
        <strain evidence="1 2">NCTC11370</strain>
    </source>
</reference>
<sequence length="231" mass="25701">MYSKKETEQQPKTEYQIGVCVKETNNDNGPGHVTALLIKKKAGVTRIHTTSYYPSAFGSIINGLSLGSIPVPGQLAQDHVQDVQEANHVLVSDVPKEQFKKAKEGHTEFSEDVKRGRRFYSVFGTANPLAKGCKKLAQGARGAELVVQKHIKETGFHPPEDMCGIHVYDNDHPTVPKLRVDNCASSVTHILRRAGYDFDNPTVPTFFTKELERHGFSKVDKDAFVKEHCNI</sequence>
<dbReference type="EMBL" id="UGGT01000001">
    <property type="protein sequence ID" value="STO21435.1"/>
    <property type="molecule type" value="Genomic_DNA"/>
</dbReference>